<protein>
    <submittedName>
        <fullName evidence="2">Uncharacterized protein</fullName>
    </submittedName>
</protein>
<sequence length="121" mass="13621">MGIKTSIKASAESSSLKPVESSFSGDFPSVSEADVEEGVRNYLQIVKEDTGVKFSKKKRKRVSVKKSVRVFKGEKEESEDINLDGIELRTKRKNDKSEDATLSHPIKQKQKFEEAKVCQNQ</sequence>
<dbReference type="AlphaFoldDB" id="A0A392QT73"/>
<name>A0A392QT73_9FABA</name>
<feature type="compositionally biased region" description="Basic and acidic residues" evidence="1">
    <location>
        <begin position="110"/>
        <end position="121"/>
    </location>
</feature>
<evidence type="ECO:0000313" key="2">
    <source>
        <dbReference type="EMBL" id="MCI27583.1"/>
    </source>
</evidence>
<feature type="region of interest" description="Disordered" evidence="1">
    <location>
        <begin position="93"/>
        <end position="121"/>
    </location>
</feature>
<dbReference type="EMBL" id="LXQA010160294">
    <property type="protein sequence ID" value="MCI27583.1"/>
    <property type="molecule type" value="Genomic_DNA"/>
</dbReference>
<accession>A0A392QT73</accession>
<feature type="region of interest" description="Disordered" evidence="1">
    <location>
        <begin position="1"/>
        <end position="28"/>
    </location>
</feature>
<comment type="caution">
    <text evidence="2">The sequence shown here is derived from an EMBL/GenBank/DDBJ whole genome shotgun (WGS) entry which is preliminary data.</text>
</comment>
<dbReference type="Proteomes" id="UP000265520">
    <property type="component" value="Unassembled WGS sequence"/>
</dbReference>
<feature type="non-terminal residue" evidence="2">
    <location>
        <position position="121"/>
    </location>
</feature>
<evidence type="ECO:0000313" key="3">
    <source>
        <dbReference type="Proteomes" id="UP000265520"/>
    </source>
</evidence>
<organism evidence="2 3">
    <name type="scientific">Trifolium medium</name>
    <dbReference type="NCBI Taxonomy" id="97028"/>
    <lineage>
        <taxon>Eukaryota</taxon>
        <taxon>Viridiplantae</taxon>
        <taxon>Streptophyta</taxon>
        <taxon>Embryophyta</taxon>
        <taxon>Tracheophyta</taxon>
        <taxon>Spermatophyta</taxon>
        <taxon>Magnoliopsida</taxon>
        <taxon>eudicotyledons</taxon>
        <taxon>Gunneridae</taxon>
        <taxon>Pentapetalae</taxon>
        <taxon>rosids</taxon>
        <taxon>fabids</taxon>
        <taxon>Fabales</taxon>
        <taxon>Fabaceae</taxon>
        <taxon>Papilionoideae</taxon>
        <taxon>50 kb inversion clade</taxon>
        <taxon>NPAAA clade</taxon>
        <taxon>Hologalegina</taxon>
        <taxon>IRL clade</taxon>
        <taxon>Trifolieae</taxon>
        <taxon>Trifolium</taxon>
    </lineage>
</organism>
<feature type="compositionally biased region" description="Polar residues" evidence="1">
    <location>
        <begin position="7"/>
        <end position="24"/>
    </location>
</feature>
<evidence type="ECO:0000256" key="1">
    <source>
        <dbReference type="SAM" id="MobiDB-lite"/>
    </source>
</evidence>
<keyword evidence="3" id="KW-1185">Reference proteome</keyword>
<reference evidence="2 3" key="1">
    <citation type="journal article" date="2018" name="Front. Plant Sci.">
        <title>Red Clover (Trifolium pratense) and Zigzag Clover (T. medium) - A Picture of Genomic Similarities and Differences.</title>
        <authorList>
            <person name="Dluhosova J."/>
            <person name="Istvanek J."/>
            <person name="Nedelnik J."/>
            <person name="Repkova J."/>
        </authorList>
    </citation>
    <scope>NUCLEOTIDE SEQUENCE [LARGE SCALE GENOMIC DNA]</scope>
    <source>
        <strain evidence="3">cv. 10/8</strain>
        <tissue evidence="2">Leaf</tissue>
    </source>
</reference>
<proteinExistence type="predicted"/>